<feature type="transmembrane region" description="Helical" evidence="10">
    <location>
        <begin position="646"/>
        <end position="666"/>
    </location>
</feature>
<feature type="region of interest" description="Disordered" evidence="9">
    <location>
        <begin position="105"/>
        <end position="125"/>
    </location>
</feature>
<dbReference type="InterPro" id="IPR003439">
    <property type="entry name" value="ABC_transporter-like_ATP-bd"/>
</dbReference>
<dbReference type="RefSeq" id="WP_007240115.1">
    <property type="nucleotide sequence ID" value="NZ_BAFB01000187.1"/>
</dbReference>
<dbReference type="InterPro" id="IPR008984">
    <property type="entry name" value="SMAD_FHA_dom_sf"/>
</dbReference>
<name>H5TR05_GORO1</name>
<dbReference type="InterPro" id="IPR027417">
    <property type="entry name" value="P-loop_NTPase"/>
</dbReference>
<evidence type="ECO:0000256" key="10">
    <source>
        <dbReference type="SAM" id="Phobius"/>
    </source>
</evidence>
<keyword evidence="14" id="KW-1185">Reference proteome</keyword>
<dbReference type="EMBL" id="BAFB01000187">
    <property type="protein sequence ID" value="GAB35913.1"/>
    <property type="molecule type" value="Genomic_DNA"/>
</dbReference>
<keyword evidence="7 10" id="KW-1133">Transmembrane helix</keyword>
<keyword evidence="3" id="KW-0597">Phosphoprotein</keyword>
<dbReference type="Proteomes" id="UP000005038">
    <property type="component" value="Unassembled WGS sequence"/>
</dbReference>
<evidence type="ECO:0000256" key="4">
    <source>
        <dbReference type="ARBA" id="ARBA00022692"/>
    </source>
</evidence>
<dbReference type="GO" id="GO:0005524">
    <property type="term" value="F:ATP binding"/>
    <property type="evidence" value="ECO:0007669"/>
    <property type="project" value="UniProtKB-KW"/>
</dbReference>
<dbReference type="InterPro" id="IPR050352">
    <property type="entry name" value="ABCG_transporters"/>
</dbReference>
<keyword evidence="2" id="KW-0813">Transport</keyword>
<reference evidence="13" key="1">
    <citation type="submission" date="2012-02" db="EMBL/GenBank/DDBJ databases">
        <title>Whole genome shotgun sequence of Gordonia otitidis NBRC 100426.</title>
        <authorList>
            <person name="Yoshida I."/>
            <person name="Hosoyama A."/>
            <person name="Tsuchikane K."/>
            <person name="Katsumata H."/>
            <person name="Yamazaki S."/>
            <person name="Fujita N."/>
        </authorList>
    </citation>
    <scope>NUCLEOTIDE SEQUENCE [LARGE SCALE GENOMIC DNA]</scope>
    <source>
        <strain evidence="13">NBRC 100426</strain>
    </source>
</reference>
<feature type="domain" description="FHA" evidence="11">
    <location>
        <begin position="141"/>
        <end position="190"/>
    </location>
</feature>
<dbReference type="PANTHER" id="PTHR48041:SF139">
    <property type="entry name" value="PROTEIN SCARLET"/>
    <property type="match status" value="1"/>
</dbReference>
<keyword evidence="8 10" id="KW-0472">Membrane</keyword>
<dbReference type="GO" id="GO:0140359">
    <property type="term" value="F:ABC-type transporter activity"/>
    <property type="evidence" value="ECO:0007669"/>
    <property type="project" value="InterPro"/>
</dbReference>
<dbReference type="SMART" id="SM00240">
    <property type="entry name" value="FHA"/>
    <property type="match status" value="2"/>
</dbReference>
<dbReference type="GO" id="GO:0016887">
    <property type="term" value="F:ATP hydrolysis activity"/>
    <property type="evidence" value="ECO:0007669"/>
    <property type="project" value="InterPro"/>
</dbReference>
<evidence type="ECO:0000256" key="2">
    <source>
        <dbReference type="ARBA" id="ARBA00022448"/>
    </source>
</evidence>
<evidence type="ECO:0000256" key="6">
    <source>
        <dbReference type="ARBA" id="ARBA00022840"/>
    </source>
</evidence>
<evidence type="ECO:0000259" key="11">
    <source>
        <dbReference type="PROSITE" id="PS50006"/>
    </source>
</evidence>
<evidence type="ECO:0000256" key="8">
    <source>
        <dbReference type="ARBA" id="ARBA00023136"/>
    </source>
</evidence>
<evidence type="ECO:0000313" key="14">
    <source>
        <dbReference type="Proteomes" id="UP000005038"/>
    </source>
</evidence>
<dbReference type="PANTHER" id="PTHR48041">
    <property type="entry name" value="ABC TRANSPORTER G FAMILY MEMBER 28"/>
    <property type="match status" value="1"/>
</dbReference>
<comment type="subcellular location">
    <subcellularLocation>
        <location evidence="1">Membrane</location>
        <topology evidence="1">Multi-pass membrane protein</topology>
    </subcellularLocation>
</comment>
<dbReference type="PROSITE" id="PS00211">
    <property type="entry name" value="ABC_TRANSPORTER_1"/>
    <property type="match status" value="1"/>
</dbReference>
<dbReference type="SUPFAM" id="SSF49879">
    <property type="entry name" value="SMAD/FHA domain"/>
    <property type="match status" value="2"/>
</dbReference>
<keyword evidence="6 13" id="KW-0067">ATP-binding</keyword>
<dbReference type="InterPro" id="IPR000253">
    <property type="entry name" value="FHA_dom"/>
</dbReference>
<organism evidence="13 14">
    <name type="scientific">Gordonia otitidis (strain DSM 44809 / CCUG 52243 / JCM 12355 / NBRC 100426 / IFM 10032)</name>
    <dbReference type="NCBI Taxonomy" id="1108044"/>
    <lineage>
        <taxon>Bacteria</taxon>
        <taxon>Bacillati</taxon>
        <taxon>Actinomycetota</taxon>
        <taxon>Actinomycetes</taxon>
        <taxon>Mycobacteriales</taxon>
        <taxon>Gordoniaceae</taxon>
        <taxon>Gordonia</taxon>
    </lineage>
</organism>
<keyword evidence="4 10" id="KW-0812">Transmembrane</keyword>
<dbReference type="OrthoDB" id="9804819at2"/>
<sequence>MTTTVPTRGTVCVESCVYALGDTTRITVGSAPDNDVVVVHRDVHAHHLVIEWRADAWHLVSVGEALLVTSGASVVDLPIASTTAVHLGPPMSAPVLVVALAAHESATPPPDRDMSSSTGVDAPLPKELNQHETDASTRLVTLIGRAPTNDLVVDDVLASRRHARLTVGPGTLHLEDLGSVNGTFVNGHRVGRVAVVDGDVVTVGNTDLVVRGSDLVTAGASVAGGGLLAEGVGLVVERGKELLHDVDLVARPGTFTALIGPSGAGKSTLSSIVAGLSAPTSGSVLFDGHDVHAEYESLRTRIGMVPQHDVLHRKLTLRQALRFAAELRLPEDLPASERDRVIAGVLDELQLSEHLDTRVDALSGGQRKRASVAMELLTGPSLLILDEPTSGLDPALDRQVMLTLRRLADAGRTVIVVTHSLTHLALCDQVLLLAPGGKTAFCGRPADVTSALGSSEWAEIFAYVAKHPDDAHRRHLARAEGRTPHRCRSMPSAPVLHTPPQTSAQQQASTIARRQLRLIFADRGYLTFLAVMPIVLGLLTLVIPGTAGFGVNTAQDTAGEPLQILVILVIGACFMGTALTVRDLVGERDIFERERAVGLRSTSYLTAKIGVCFGVAIVQSTVMVVICYLGKGLPSGGVLGAAPLELLGAVATIACVSALVGLAISATVKSNEQTMPPLVVLVISQLVFCGGLFRLDAPVLSQFAWLFPSYWGYAGAAMAVDLRSIAPLAPQTRGTHLWEPAFGNTLLVTSVLALLGVVLIAYTASKLQLKR</sequence>
<dbReference type="Pfam" id="PF00498">
    <property type="entry name" value="FHA"/>
    <property type="match status" value="1"/>
</dbReference>
<dbReference type="InterPro" id="IPR013525">
    <property type="entry name" value="ABC2_TM"/>
</dbReference>
<feature type="transmembrane region" description="Helical" evidence="10">
    <location>
        <begin position="678"/>
        <end position="695"/>
    </location>
</feature>
<keyword evidence="5" id="KW-0547">Nucleotide-binding</keyword>
<evidence type="ECO:0000259" key="12">
    <source>
        <dbReference type="PROSITE" id="PS50893"/>
    </source>
</evidence>
<feature type="transmembrane region" description="Helical" evidence="10">
    <location>
        <begin position="524"/>
        <end position="544"/>
    </location>
</feature>
<protein>
    <submittedName>
        <fullName evidence="13">ABC transporter ATP-binding protein</fullName>
    </submittedName>
</protein>
<accession>H5TR05</accession>
<dbReference type="GO" id="GO:0016020">
    <property type="term" value="C:membrane"/>
    <property type="evidence" value="ECO:0007669"/>
    <property type="project" value="UniProtKB-SubCell"/>
</dbReference>
<evidence type="ECO:0000256" key="9">
    <source>
        <dbReference type="SAM" id="MobiDB-lite"/>
    </source>
</evidence>
<evidence type="ECO:0000256" key="1">
    <source>
        <dbReference type="ARBA" id="ARBA00004141"/>
    </source>
</evidence>
<evidence type="ECO:0000313" key="13">
    <source>
        <dbReference type="EMBL" id="GAB35913.1"/>
    </source>
</evidence>
<evidence type="ECO:0000256" key="3">
    <source>
        <dbReference type="ARBA" id="ARBA00022553"/>
    </source>
</evidence>
<feature type="transmembrane region" description="Helical" evidence="10">
    <location>
        <begin position="564"/>
        <end position="585"/>
    </location>
</feature>
<feature type="domain" description="ABC transporter" evidence="12">
    <location>
        <begin position="210"/>
        <end position="461"/>
    </location>
</feature>
<dbReference type="InterPro" id="IPR003593">
    <property type="entry name" value="AAA+_ATPase"/>
</dbReference>
<dbReference type="Gene3D" id="3.40.50.300">
    <property type="entry name" value="P-loop containing nucleotide triphosphate hydrolases"/>
    <property type="match status" value="1"/>
</dbReference>
<feature type="transmembrane region" description="Helical" evidence="10">
    <location>
        <begin position="741"/>
        <end position="762"/>
    </location>
</feature>
<proteinExistence type="predicted"/>
<dbReference type="STRING" id="1108044.GOOTI_187_00480"/>
<gene>
    <name evidence="13" type="ORF">GOOTI_187_00480</name>
</gene>
<feature type="transmembrane region" description="Helical" evidence="10">
    <location>
        <begin position="605"/>
        <end position="626"/>
    </location>
</feature>
<dbReference type="SMART" id="SM00382">
    <property type="entry name" value="AAA"/>
    <property type="match status" value="1"/>
</dbReference>
<dbReference type="CDD" id="cd00060">
    <property type="entry name" value="FHA"/>
    <property type="match status" value="1"/>
</dbReference>
<dbReference type="Gene3D" id="2.60.200.20">
    <property type="match status" value="2"/>
</dbReference>
<dbReference type="AlphaFoldDB" id="H5TR05"/>
<dbReference type="PROSITE" id="PS50893">
    <property type="entry name" value="ABC_TRANSPORTER_2"/>
    <property type="match status" value="1"/>
</dbReference>
<dbReference type="InterPro" id="IPR017871">
    <property type="entry name" value="ABC_transporter-like_CS"/>
</dbReference>
<dbReference type="FunFam" id="3.40.50.300:FF:000474">
    <property type="entry name" value="Putative ABC transporter ATP-binding subunit"/>
    <property type="match status" value="1"/>
</dbReference>
<evidence type="ECO:0000256" key="7">
    <source>
        <dbReference type="ARBA" id="ARBA00022989"/>
    </source>
</evidence>
<dbReference type="Pfam" id="PF00005">
    <property type="entry name" value="ABC_tran"/>
    <property type="match status" value="1"/>
</dbReference>
<evidence type="ECO:0000256" key="5">
    <source>
        <dbReference type="ARBA" id="ARBA00022741"/>
    </source>
</evidence>
<dbReference type="PROSITE" id="PS50006">
    <property type="entry name" value="FHA_DOMAIN"/>
    <property type="match status" value="1"/>
</dbReference>
<dbReference type="Pfam" id="PF01061">
    <property type="entry name" value="ABC2_membrane"/>
    <property type="match status" value="1"/>
</dbReference>
<comment type="caution">
    <text evidence="13">The sequence shown here is derived from an EMBL/GenBank/DDBJ whole genome shotgun (WGS) entry which is preliminary data.</text>
</comment>
<dbReference type="SUPFAM" id="SSF52540">
    <property type="entry name" value="P-loop containing nucleoside triphosphate hydrolases"/>
    <property type="match status" value="1"/>
</dbReference>